<dbReference type="Pfam" id="PF10864">
    <property type="entry name" value="DUF2663"/>
    <property type="match status" value="1"/>
</dbReference>
<dbReference type="Proteomes" id="UP000680670">
    <property type="component" value="Unassembled WGS sequence"/>
</dbReference>
<keyword evidence="1" id="KW-0472">Membrane</keyword>
<reference evidence="3 4" key="1">
    <citation type="submission" date="2018-12" db="EMBL/GenBank/DDBJ databases">
        <authorList>
            <person name="Sun L."/>
            <person name="Chen Z."/>
        </authorList>
    </citation>
    <scope>NUCLEOTIDE SEQUENCE [LARGE SCALE GENOMIC DNA]</scope>
    <source>
        <strain evidence="3 4">LMG 29736</strain>
    </source>
</reference>
<evidence type="ECO:0000256" key="1">
    <source>
        <dbReference type="SAM" id="Phobius"/>
    </source>
</evidence>
<dbReference type="RefSeq" id="WP_120115092.1">
    <property type="nucleotide sequence ID" value="NZ_BORI01000002.1"/>
</dbReference>
<evidence type="ECO:0000313" key="4">
    <source>
        <dbReference type="Proteomes" id="UP000287296"/>
    </source>
</evidence>
<sequence>MDKVRLTLDEQVDEATKRMMLHLIERKMKYDHYKNTHFFILSFFILYCLTLLFICYPLVVIPNDYSIMNSITALLGTNHLIFLFLMGVLLFGALKFYFEKKEKAETEFHDLRCEIIEKSHDIWNEEHWSSRHRVFDEMKKKYDINLYYESK</sequence>
<proteinExistence type="predicted"/>
<dbReference type="AlphaFoldDB" id="A0A429XDE6"/>
<dbReference type="EMBL" id="BORJ01000005">
    <property type="protein sequence ID" value="GIN96493.1"/>
    <property type="molecule type" value="Genomic_DNA"/>
</dbReference>
<reference evidence="2 5" key="2">
    <citation type="submission" date="2021-03" db="EMBL/GenBank/DDBJ databases">
        <title>Antimicrobial resistance genes in bacteria isolated from Japanese honey, and their potential for conferring macrolide and lincosamide resistance in the American foulbrood pathogen Paenibacillus larvae.</title>
        <authorList>
            <person name="Okamoto M."/>
            <person name="Kumagai M."/>
            <person name="Kanamori H."/>
            <person name="Takamatsu D."/>
        </authorList>
    </citation>
    <scope>NUCLEOTIDE SEQUENCE [LARGE SCALE GENOMIC DNA]</scope>
    <source>
        <strain evidence="2 5">J6TS1</strain>
    </source>
</reference>
<organism evidence="3 4">
    <name type="scientific">Siminovitchia terrae</name>
    <name type="common">Bacillus terrae</name>
    <dbReference type="NCBI Taxonomy" id="1914933"/>
    <lineage>
        <taxon>Bacteria</taxon>
        <taxon>Bacillati</taxon>
        <taxon>Bacillota</taxon>
        <taxon>Bacilli</taxon>
        <taxon>Bacillales</taxon>
        <taxon>Bacillaceae</taxon>
        <taxon>Siminovitchia</taxon>
    </lineage>
</organism>
<gene>
    <name evidence="2" type="primary">ypbF</name>
    <name evidence="3" type="ORF">D5F11_000055</name>
    <name evidence="2" type="ORF">J6TS1_23630</name>
</gene>
<feature type="transmembrane region" description="Helical" evidence="1">
    <location>
        <begin position="36"/>
        <end position="59"/>
    </location>
</feature>
<dbReference type="Proteomes" id="UP000287296">
    <property type="component" value="Unassembled WGS sequence"/>
</dbReference>
<accession>A0A429XDE6</accession>
<keyword evidence="1" id="KW-1133">Transmembrane helix</keyword>
<keyword evidence="1" id="KW-0812">Transmembrane</keyword>
<keyword evidence="5" id="KW-1185">Reference proteome</keyword>
<evidence type="ECO:0000313" key="5">
    <source>
        <dbReference type="Proteomes" id="UP000680670"/>
    </source>
</evidence>
<dbReference type="EMBL" id="QYTW02000001">
    <property type="protein sequence ID" value="RST61321.1"/>
    <property type="molecule type" value="Genomic_DNA"/>
</dbReference>
<name>A0A429XDE6_SIMTE</name>
<dbReference type="InterPro" id="IPR020210">
    <property type="entry name" value="Uncharacterised_YpbF_TM"/>
</dbReference>
<feature type="transmembrane region" description="Helical" evidence="1">
    <location>
        <begin position="79"/>
        <end position="98"/>
    </location>
</feature>
<dbReference type="OrthoDB" id="2969742at2"/>
<comment type="caution">
    <text evidence="3">The sequence shown here is derived from an EMBL/GenBank/DDBJ whole genome shotgun (WGS) entry which is preliminary data.</text>
</comment>
<evidence type="ECO:0000313" key="2">
    <source>
        <dbReference type="EMBL" id="GIN96493.1"/>
    </source>
</evidence>
<protein>
    <submittedName>
        <fullName evidence="3">DUF2663 family protein</fullName>
    </submittedName>
</protein>
<evidence type="ECO:0000313" key="3">
    <source>
        <dbReference type="EMBL" id="RST61321.1"/>
    </source>
</evidence>